<proteinExistence type="predicted"/>
<reference evidence="1 2" key="1">
    <citation type="submission" date="2023-01" db="EMBL/GenBank/DDBJ databases">
        <title>Analysis of 21 Apiospora genomes using comparative genomics revels a genus with tremendous synthesis potential of carbohydrate active enzymes and secondary metabolites.</title>
        <authorList>
            <person name="Sorensen T."/>
        </authorList>
    </citation>
    <scope>NUCLEOTIDE SEQUENCE [LARGE SCALE GENOMIC DNA]</scope>
    <source>
        <strain evidence="1 2">CBS 135458</strain>
    </source>
</reference>
<protein>
    <submittedName>
        <fullName evidence="1">Uncharacterized protein</fullName>
    </submittedName>
</protein>
<sequence length="117" mass="13006">MSLVDFCAHQIEHKYVTTGYKNQPVAELYGNSRTHAIRVEGPVESGLLDYAREALLTGIAQVARIRDKYKVEGHIRKPLCGSVPDHSTLKALLARLVCQVGIHDHAVDDSSDRRQSL</sequence>
<name>A0ABR1T4M6_9PEZI</name>
<keyword evidence="2" id="KW-1185">Reference proteome</keyword>
<organism evidence="1 2">
    <name type="scientific">Apiospora phragmitis</name>
    <dbReference type="NCBI Taxonomy" id="2905665"/>
    <lineage>
        <taxon>Eukaryota</taxon>
        <taxon>Fungi</taxon>
        <taxon>Dikarya</taxon>
        <taxon>Ascomycota</taxon>
        <taxon>Pezizomycotina</taxon>
        <taxon>Sordariomycetes</taxon>
        <taxon>Xylariomycetidae</taxon>
        <taxon>Amphisphaeriales</taxon>
        <taxon>Apiosporaceae</taxon>
        <taxon>Apiospora</taxon>
    </lineage>
</organism>
<dbReference type="Proteomes" id="UP001480595">
    <property type="component" value="Unassembled WGS sequence"/>
</dbReference>
<dbReference type="EMBL" id="JAQQWL010000015">
    <property type="protein sequence ID" value="KAK8040834.1"/>
    <property type="molecule type" value="Genomic_DNA"/>
</dbReference>
<accession>A0ABR1T4M6</accession>
<dbReference type="RefSeq" id="XP_066708379.1">
    <property type="nucleotide sequence ID" value="XM_066865250.1"/>
</dbReference>
<dbReference type="GeneID" id="92098313"/>
<comment type="caution">
    <text evidence="1">The sequence shown here is derived from an EMBL/GenBank/DDBJ whole genome shotgun (WGS) entry which is preliminary data.</text>
</comment>
<evidence type="ECO:0000313" key="1">
    <source>
        <dbReference type="EMBL" id="KAK8040834.1"/>
    </source>
</evidence>
<gene>
    <name evidence="1" type="ORF">PG994_013841</name>
</gene>
<evidence type="ECO:0000313" key="2">
    <source>
        <dbReference type="Proteomes" id="UP001480595"/>
    </source>
</evidence>